<dbReference type="PANTHER" id="PTHR12277:SF194">
    <property type="entry name" value="FI04476P"/>
    <property type="match status" value="1"/>
</dbReference>
<keyword evidence="3" id="KW-1185">Reference proteome</keyword>
<reference evidence="2 3" key="2">
    <citation type="journal article" date="2012" name="Open Biol.">
        <title>Characteristics of nucleosomes and linker DNA regions on the genome of the basidiomycete Mixia osmundae revealed by mono- and dinucleosome mapping.</title>
        <authorList>
            <person name="Nishida H."/>
            <person name="Kondo S."/>
            <person name="Matsumoto T."/>
            <person name="Suzuki Y."/>
            <person name="Yoshikawa H."/>
            <person name="Taylor T.D."/>
            <person name="Sugiyama J."/>
        </authorList>
    </citation>
    <scope>NUCLEOTIDE SEQUENCE [LARGE SCALE GENOMIC DNA]</scope>
    <source>
        <strain evidence="3">CBS 9802 / IAM 14324 / JCM 22182 / KY 12970</strain>
    </source>
</reference>
<dbReference type="AlphaFoldDB" id="G7E941"/>
<dbReference type="GO" id="GO:0052651">
    <property type="term" value="P:monoacylglycerol catabolic process"/>
    <property type="evidence" value="ECO:0007669"/>
    <property type="project" value="TreeGrafter"/>
</dbReference>
<sequence length="361" mass="40053">MAASYLAVLALAPFALYATFLALLCFEQIQQHLIFLHRVRLSGQSNFDAPESYGFAPYRVHNLRIPIGKDQHLGAWLLPALSSYSTRIESLPMRPSQAVYADILRTSNRPTLMYMHGNAATRAVGFRMRAARILANELDFNVVMLDYRGFGDSSSIRPSQATAVQDAGRLFEWLNREIGVHAHDIVCYGHSLGTGICADLVARQLAPQDIHLRALILIAPFKSIPSLLTTYRLFGLIPIMGPLRKSRHVEALVRTFLTTRFETDTILSLAQCPLLLIHSTNDHDIVYTHSRELFDNVFLNSTIGATSIAQQTMYGHGLLRHFTRSNGSPVVHLEIDSGGHNGVGTLEVSTLAIKRIVEPLG</sequence>
<reference evidence="2 3" key="1">
    <citation type="journal article" date="2011" name="J. Gen. Appl. Microbiol.">
        <title>Draft genome sequencing of the enigmatic basidiomycete Mixia osmundae.</title>
        <authorList>
            <person name="Nishida H."/>
            <person name="Nagatsuka Y."/>
            <person name="Sugiyama J."/>
        </authorList>
    </citation>
    <scope>NUCLEOTIDE SEQUENCE [LARGE SCALE GENOMIC DNA]</scope>
    <source>
        <strain evidence="3">CBS 9802 / IAM 14324 / JCM 22182 / KY 12970</strain>
    </source>
</reference>
<dbReference type="OrthoDB" id="446723at2759"/>
<evidence type="ECO:0000313" key="2">
    <source>
        <dbReference type="EMBL" id="GAA99659.1"/>
    </source>
</evidence>
<accession>G7E941</accession>
<dbReference type="SUPFAM" id="SSF53474">
    <property type="entry name" value="alpha/beta-Hydrolases"/>
    <property type="match status" value="1"/>
</dbReference>
<dbReference type="GO" id="GO:0005789">
    <property type="term" value="C:endoplasmic reticulum membrane"/>
    <property type="evidence" value="ECO:0007669"/>
    <property type="project" value="TreeGrafter"/>
</dbReference>
<dbReference type="GO" id="GO:0006660">
    <property type="term" value="P:phosphatidylserine catabolic process"/>
    <property type="evidence" value="ECO:0007669"/>
    <property type="project" value="TreeGrafter"/>
</dbReference>
<dbReference type="InParanoid" id="G7E941"/>
<protein>
    <recommendedName>
        <fullName evidence="1">AB hydrolase-1 domain-containing protein</fullName>
    </recommendedName>
</protein>
<dbReference type="eggNOG" id="KOG1552">
    <property type="taxonomic scope" value="Eukaryota"/>
</dbReference>
<dbReference type="GO" id="GO:0047372">
    <property type="term" value="F:monoacylglycerol lipase activity"/>
    <property type="evidence" value="ECO:0007669"/>
    <property type="project" value="TreeGrafter"/>
</dbReference>
<dbReference type="PANTHER" id="PTHR12277">
    <property type="entry name" value="ALPHA/BETA HYDROLASE DOMAIN-CONTAINING PROTEIN"/>
    <property type="match status" value="1"/>
</dbReference>
<dbReference type="OMA" id="WFKDLNV"/>
<dbReference type="RefSeq" id="XP_014568871.1">
    <property type="nucleotide sequence ID" value="XM_014713385.1"/>
</dbReference>
<dbReference type="EMBL" id="BABT02000220">
    <property type="protein sequence ID" value="GAA99659.1"/>
    <property type="molecule type" value="Genomic_DNA"/>
</dbReference>
<evidence type="ECO:0000259" key="1">
    <source>
        <dbReference type="Pfam" id="PF00561"/>
    </source>
</evidence>
<evidence type="ECO:0000313" key="3">
    <source>
        <dbReference type="Proteomes" id="UP000009131"/>
    </source>
</evidence>
<name>G7E941_MIXOS</name>
<dbReference type="Pfam" id="PF00561">
    <property type="entry name" value="Abhydrolase_1"/>
    <property type="match status" value="1"/>
</dbReference>
<dbReference type="GO" id="GO:0004622">
    <property type="term" value="F:phosphatidylcholine lysophospholipase activity"/>
    <property type="evidence" value="ECO:0007669"/>
    <property type="project" value="TreeGrafter"/>
</dbReference>
<dbReference type="InterPro" id="IPR029058">
    <property type="entry name" value="AB_hydrolase_fold"/>
</dbReference>
<dbReference type="STRING" id="764103.G7E941"/>
<proteinExistence type="predicted"/>
<dbReference type="InterPro" id="IPR000073">
    <property type="entry name" value="AB_hydrolase_1"/>
</dbReference>
<organism evidence="2 3">
    <name type="scientific">Mixia osmundae (strain CBS 9802 / IAM 14324 / JCM 22182 / KY 12970)</name>
    <dbReference type="NCBI Taxonomy" id="764103"/>
    <lineage>
        <taxon>Eukaryota</taxon>
        <taxon>Fungi</taxon>
        <taxon>Dikarya</taxon>
        <taxon>Basidiomycota</taxon>
        <taxon>Pucciniomycotina</taxon>
        <taxon>Mixiomycetes</taxon>
        <taxon>Mixiales</taxon>
        <taxon>Mixiaceae</taxon>
        <taxon>Mixia</taxon>
    </lineage>
</organism>
<dbReference type="HOGENOM" id="CLU_029375_3_2_1"/>
<dbReference type="Gene3D" id="3.40.50.1820">
    <property type="entry name" value="alpha/beta hydrolase"/>
    <property type="match status" value="1"/>
</dbReference>
<dbReference type="Proteomes" id="UP000009131">
    <property type="component" value="Unassembled WGS sequence"/>
</dbReference>
<feature type="domain" description="AB hydrolase-1" evidence="1">
    <location>
        <begin position="110"/>
        <end position="220"/>
    </location>
</feature>
<comment type="caution">
    <text evidence="2">The sequence shown here is derived from an EMBL/GenBank/DDBJ whole genome shotgun (WGS) entry which is preliminary data.</text>
</comment>
<gene>
    <name evidence="2" type="primary">Mo06362</name>
    <name evidence="2" type="ORF">E5Q_06362</name>
</gene>